<proteinExistence type="predicted"/>
<dbReference type="EMBL" id="JACVFC010000002">
    <property type="protein sequence ID" value="MBC9932500.1"/>
    <property type="molecule type" value="Genomic_DNA"/>
</dbReference>
<reference evidence="1 2" key="1">
    <citation type="submission" date="2020-09" db="EMBL/GenBank/DDBJ databases">
        <title>Genome sequences of type strains of Chitinophaga qingshengii and Chitinophaga varians.</title>
        <authorList>
            <person name="Kittiwongwattana C."/>
        </authorList>
    </citation>
    <scope>NUCLEOTIDE SEQUENCE [LARGE SCALE GENOMIC DNA]</scope>
    <source>
        <strain evidence="1 2">JCM 30026</strain>
    </source>
</reference>
<gene>
    <name evidence="1" type="ORF">ICL07_19100</name>
</gene>
<dbReference type="Proteomes" id="UP000659124">
    <property type="component" value="Unassembled WGS sequence"/>
</dbReference>
<name>A0ABR7TS81_9BACT</name>
<evidence type="ECO:0000313" key="2">
    <source>
        <dbReference type="Proteomes" id="UP000659124"/>
    </source>
</evidence>
<comment type="caution">
    <text evidence="1">The sequence shown here is derived from an EMBL/GenBank/DDBJ whole genome shotgun (WGS) entry which is preliminary data.</text>
</comment>
<sequence length="112" mass="12939">MTGVDYIVYTQQNQEAFIQKMKDTLPFWDSPHYVIDNEDATTDIFVTKSEAMFQQMEEKGFYTVPGSGEGPFLVMFNSHYSPEHNRITVVLPKAVQHSEFAQKVLTWIQSIL</sequence>
<organism evidence="1 2">
    <name type="scientific">Chitinophaga qingshengii</name>
    <dbReference type="NCBI Taxonomy" id="1569794"/>
    <lineage>
        <taxon>Bacteria</taxon>
        <taxon>Pseudomonadati</taxon>
        <taxon>Bacteroidota</taxon>
        <taxon>Chitinophagia</taxon>
        <taxon>Chitinophagales</taxon>
        <taxon>Chitinophagaceae</taxon>
        <taxon>Chitinophaga</taxon>
    </lineage>
</organism>
<dbReference type="RefSeq" id="WP_188089616.1">
    <property type="nucleotide sequence ID" value="NZ_JACVFC010000002.1"/>
</dbReference>
<protein>
    <submittedName>
        <fullName evidence="1">Uncharacterized protein</fullName>
    </submittedName>
</protein>
<evidence type="ECO:0000313" key="1">
    <source>
        <dbReference type="EMBL" id="MBC9932500.1"/>
    </source>
</evidence>
<accession>A0ABR7TS81</accession>
<keyword evidence="2" id="KW-1185">Reference proteome</keyword>